<sequence length="92" mass="10090">MAQVITVGETVDVKKSKQVPLSFTGTVEKLYANAALLTIDSFNKADKEVVDDLKNRTVVNYKDIKKDGQAVEPPAPEEPTGRNNRSAKTTKK</sequence>
<proteinExistence type="predicted"/>
<evidence type="ECO:0008006" key="4">
    <source>
        <dbReference type="Google" id="ProtNLM"/>
    </source>
</evidence>
<evidence type="ECO:0000256" key="1">
    <source>
        <dbReference type="SAM" id="MobiDB-lite"/>
    </source>
</evidence>
<evidence type="ECO:0000313" key="2">
    <source>
        <dbReference type="EMBL" id="KRN22956.1"/>
    </source>
</evidence>
<comment type="caution">
    <text evidence="2">The sequence shown here is derived from an EMBL/GenBank/DDBJ whole genome shotgun (WGS) entry which is preliminary data.</text>
</comment>
<dbReference type="PATRIC" id="fig|1423730.4.peg.1671"/>
<reference evidence="2 3" key="1">
    <citation type="journal article" date="2015" name="Genome Announc.">
        <title>Expanding the biotechnology potential of lactobacilli through comparative genomics of 213 strains and associated genera.</title>
        <authorList>
            <person name="Sun Z."/>
            <person name="Harris H.M."/>
            <person name="McCann A."/>
            <person name="Guo C."/>
            <person name="Argimon S."/>
            <person name="Zhang W."/>
            <person name="Yang X."/>
            <person name="Jeffery I.B."/>
            <person name="Cooney J.C."/>
            <person name="Kagawa T.F."/>
            <person name="Liu W."/>
            <person name="Song Y."/>
            <person name="Salvetti E."/>
            <person name="Wrobel A."/>
            <person name="Rasinkangas P."/>
            <person name="Parkhill J."/>
            <person name="Rea M.C."/>
            <person name="O'Sullivan O."/>
            <person name="Ritari J."/>
            <person name="Douillard F.P."/>
            <person name="Paul Ross R."/>
            <person name="Yang R."/>
            <person name="Briner A.E."/>
            <person name="Felis G.E."/>
            <person name="de Vos W.M."/>
            <person name="Barrangou R."/>
            <person name="Klaenhammer T.R."/>
            <person name="Caufield P.W."/>
            <person name="Cui Y."/>
            <person name="Zhang H."/>
            <person name="O'Toole P.W."/>
        </authorList>
    </citation>
    <scope>NUCLEOTIDE SEQUENCE [LARGE SCALE GENOMIC DNA]</scope>
    <source>
        <strain evidence="2 3">DSM 22697</strain>
    </source>
</reference>
<feature type="region of interest" description="Disordered" evidence="1">
    <location>
        <begin position="64"/>
        <end position="92"/>
    </location>
</feature>
<accession>A0A0R2FD64</accession>
<keyword evidence="3" id="KW-1185">Reference proteome</keyword>
<dbReference type="OrthoDB" id="2300684at2"/>
<evidence type="ECO:0000313" key="3">
    <source>
        <dbReference type="Proteomes" id="UP000050865"/>
    </source>
</evidence>
<protein>
    <recommendedName>
        <fullName evidence="4">DUF2187 domain-containing protein</fullName>
    </recommendedName>
</protein>
<dbReference type="RefSeq" id="WP_054666403.1">
    <property type="nucleotide sequence ID" value="NZ_AYZJ01000029.1"/>
</dbReference>
<dbReference type="STRING" id="1423730.FC75_GL001594"/>
<dbReference type="EMBL" id="AYZJ01000029">
    <property type="protein sequence ID" value="KRN22956.1"/>
    <property type="molecule type" value="Genomic_DNA"/>
</dbReference>
<dbReference type="AlphaFoldDB" id="A0A0R2FD64"/>
<gene>
    <name evidence="2" type="ORF">FC75_GL001594</name>
</gene>
<name>A0A0R2FD64_9LACO</name>
<feature type="compositionally biased region" description="Polar residues" evidence="1">
    <location>
        <begin position="81"/>
        <end position="92"/>
    </location>
</feature>
<dbReference type="Proteomes" id="UP000050865">
    <property type="component" value="Unassembled WGS sequence"/>
</dbReference>
<organism evidence="2 3">
    <name type="scientific">Lacticaseibacillus camelliae DSM 22697 = JCM 13995</name>
    <dbReference type="NCBI Taxonomy" id="1423730"/>
    <lineage>
        <taxon>Bacteria</taxon>
        <taxon>Bacillati</taxon>
        <taxon>Bacillota</taxon>
        <taxon>Bacilli</taxon>
        <taxon>Lactobacillales</taxon>
        <taxon>Lactobacillaceae</taxon>
        <taxon>Lacticaseibacillus</taxon>
    </lineage>
</organism>